<dbReference type="AlphaFoldDB" id="A0A8W8KH11"/>
<feature type="compositionally biased region" description="Basic residues" evidence="2">
    <location>
        <begin position="680"/>
        <end position="689"/>
    </location>
</feature>
<sequence length="768" mass="88369">MIIRFWPLARILILISPFKASIGILFEQYPTQNDFDETYSLTSWMTNTTAKNVIQEYLILCPGQDMCLGSMFKRNFSFWDNPACTPCECDDLCVIRSNCCPSKFYRQTDTPSFIEYHTNVSITRKQTPISCFEPLWNLKGLRSKRSYWMIETCSSNINCILPPSKNISSSTPVTSMATNQTYRNVQCALCNQEEIASLVEWEKIKFCNSRSALFAKEDINSLYQSVFSSNPVCNIGFDPPTFYEDKVQPCVAYTIEDKCNESNTNKVVDAYLIKACQEFYLPYTFFKTIYKNIYCALCEHDFILLPIQYYSGGYGQNDDFLPNQFSALIDFQQIQDEPIKKSLECAKNQILDNRLNMCLDIECEVEYRYHNQSCSLVHQMVNKNNYEINLIASITVNDREMHPTNTSSQSILDEFVIFLEQIRKIEQEELCSSKAIEKSTAHQNLGTARVEKESTTNEELLKTLQSIEKRLEKVELMHNQSNELSPPNTQFYGRGRAFRREHSYNRGNNRESVLTEQSENGQQGVIVCPGLLSMKNAGRNKRVNVKVNPLAESCVIGKSMKLKSEEVDETPQKLRNIDWREEQGKDKVISRVKDLLNGGVKPSGNNMQQESELVRLLLREWRQLVVERGILVRKAVIAGEEVRQLVLPESTEKMPRPQQKESTEKSDISESESSDEGTIIRKRKGKTKRNLSISERKSTADSYDSSRQYSTMGSSHSTGRSSITRNSTTTFESPTQEITEPRRSERVRKPPESISRMWYDYFSVDKMI</sequence>
<protein>
    <recommendedName>
        <fullName evidence="6">SMB domain-containing protein</fullName>
    </recommendedName>
</protein>
<keyword evidence="1" id="KW-0175">Coiled coil</keyword>
<evidence type="ECO:0008006" key="6">
    <source>
        <dbReference type="Google" id="ProtNLM"/>
    </source>
</evidence>
<feature type="compositionally biased region" description="Basic and acidic residues" evidence="2">
    <location>
        <begin position="739"/>
        <end position="751"/>
    </location>
</feature>
<evidence type="ECO:0000256" key="1">
    <source>
        <dbReference type="SAM" id="Coils"/>
    </source>
</evidence>
<name>A0A8W8KH11_MAGGI</name>
<reference evidence="4" key="1">
    <citation type="submission" date="2022-08" db="UniProtKB">
        <authorList>
            <consortium name="EnsemblMetazoa"/>
        </authorList>
    </citation>
    <scope>IDENTIFICATION</scope>
    <source>
        <strain evidence="4">05x7-T-G4-1.051#20</strain>
    </source>
</reference>
<feature type="chain" id="PRO_5036463644" description="SMB domain-containing protein" evidence="3">
    <location>
        <begin position="24"/>
        <end position="768"/>
    </location>
</feature>
<keyword evidence="5" id="KW-1185">Reference proteome</keyword>
<feature type="compositionally biased region" description="Polar residues" evidence="2">
    <location>
        <begin position="700"/>
        <end position="738"/>
    </location>
</feature>
<feature type="region of interest" description="Disordered" evidence="2">
    <location>
        <begin position="648"/>
        <end position="753"/>
    </location>
</feature>
<feature type="signal peptide" evidence="3">
    <location>
        <begin position="1"/>
        <end position="23"/>
    </location>
</feature>
<evidence type="ECO:0000256" key="3">
    <source>
        <dbReference type="SAM" id="SignalP"/>
    </source>
</evidence>
<keyword evidence="3" id="KW-0732">Signal</keyword>
<evidence type="ECO:0000256" key="2">
    <source>
        <dbReference type="SAM" id="MobiDB-lite"/>
    </source>
</evidence>
<feature type="coiled-coil region" evidence="1">
    <location>
        <begin position="450"/>
        <end position="484"/>
    </location>
</feature>
<proteinExistence type="predicted"/>
<evidence type="ECO:0000313" key="4">
    <source>
        <dbReference type="EnsemblMetazoa" id="G23452.1:cds"/>
    </source>
</evidence>
<dbReference type="Proteomes" id="UP000005408">
    <property type="component" value="Unassembled WGS sequence"/>
</dbReference>
<evidence type="ECO:0000313" key="5">
    <source>
        <dbReference type="Proteomes" id="UP000005408"/>
    </source>
</evidence>
<accession>A0A8W8KH11</accession>
<dbReference type="EnsemblMetazoa" id="G23452.1">
    <property type="protein sequence ID" value="G23452.1:cds"/>
    <property type="gene ID" value="G23452"/>
</dbReference>
<feature type="compositionally biased region" description="Basic and acidic residues" evidence="2">
    <location>
        <begin position="650"/>
        <end position="668"/>
    </location>
</feature>
<organism evidence="4 5">
    <name type="scientific">Magallana gigas</name>
    <name type="common">Pacific oyster</name>
    <name type="synonym">Crassostrea gigas</name>
    <dbReference type="NCBI Taxonomy" id="29159"/>
    <lineage>
        <taxon>Eukaryota</taxon>
        <taxon>Metazoa</taxon>
        <taxon>Spiralia</taxon>
        <taxon>Lophotrochozoa</taxon>
        <taxon>Mollusca</taxon>
        <taxon>Bivalvia</taxon>
        <taxon>Autobranchia</taxon>
        <taxon>Pteriomorphia</taxon>
        <taxon>Ostreida</taxon>
        <taxon>Ostreoidea</taxon>
        <taxon>Ostreidae</taxon>
        <taxon>Magallana</taxon>
    </lineage>
</organism>